<dbReference type="PANTHER" id="PTHR31339">
    <property type="entry name" value="PECTIN LYASE-RELATED"/>
    <property type="match status" value="1"/>
</dbReference>
<keyword evidence="3" id="KW-0964">Secreted</keyword>
<dbReference type="EMBL" id="JAATIQ010000289">
    <property type="protein sequence ID" value="KAF4364001.1"/>
    <property type="molecule type" value="Genomic_DNA"/>
</dbReference>
<dbReference type="Gene3D" id="2.160.20.10">
    <property type="entry name" value="Single-stranded right-handed beta-helix, Pectin lyase-like"/>
    <property type="match status" value="2"/>
</dbReference>
<evidence type="ECO:0000256" key="5">
    <source>
        <dbReference type="ARBA" id="ARBA00022801"/>
    </source>
</evidence>
<evidence type="ECO:0000256" key="4">
    <source>
        <dbReference type="ARBA" id="ARBA00022670"/>
    </source>
</evidence>
<dbReference type="GO" id="GO:0006508">
    <property type="term" value="P:proteolysis"/>
    <property type="evidence" value="ECO:0007669"/>
    <property type="project" value="UniProtKB-KW"/>
</dbReference>
<dbReference type="InterPro" id="IPR051801">
    <property type="entry name" value="GH28_Enzymes"/>
</dbReference>
<dbReference type="InterPro" id="IPR012334">
    <property type="entry name" value="Pectin_lyas_fold"/>
</dbReference>
<evidence type="ECO:0000256" key="7">
    <source>
        <dbReference type="RuleBase" id="RU361169"/>
    </source>
</evidence>
<dbReference type="InterPro" id="IPR000743">
    <property type="entry name" value="Glyco_hydro_28"/>
</dbReference>
<organism evidence="10 11">
    <name type="scientific">Cannabis sativa</name>
    <name type="common">Hemp</name>
    <name type="synonym">Marijuana</name>
    <dbReference type="NCBI Taxonomy" id="3483"/>
    <lineage>
        <taxon>Eukaryota</taxon>
        <taxon>Viridiplantae</taxon>
        <taxon>Streptophyta</taxon>
        <taxon>Embryophyta</taxon>
        <taxon>Tracheophyta</taxon>
        <taxon>Spermatophyta</taxon>
        <taxon>Magnoliopsida</taxon>
        <taxon>eudicotyledons</taxon>
        <taxon>Gunneridae</taxon>
        <taxon>Pentapetalae</taxon>
        <taxon>rosids</taxon>
        <taxon>fabids</taxon>
        <taxon>Rosales</taxon>
        <taxon>Cannabaceae</taxon>
        <taxon>Cannabis</taxon>
    </lineage>
</organism>
<evidence type="ECO:0000256" key="1">
    <source>
        <dbReference type="ARBA" id="ARBA00004191"/>
    </source>
</evidence>
<comment type="subcellular location">
    <subcellularLocation>
        <location evidence="1">Secreted</location>
        <location evidence="1">Cell wall</location>
    </subcellularLocation>
</comment>
<proteinExistence type="inferred from homology"/>
<dbReference type="GO" id="GO:0004650">
    <property type="term" value="F:polygalacturonase activity"/>
    <property type="evidence" value="ECO:0007669"/>
    <property type="project" value="InterPro"/>
</dbReference>
<dbReference type="SUPFAM" id="SSF51126">
    <property type="entry name" value="Pectin lyase-like"/>
    <property type="match status" value="1"/>
</dbReference>
<keyword evidence="5 7" id="KW-0378">Hydrolase</keyword>
<keyword evidence="6 7" id="KW-0326">Glycosidase</keyword>
<evidence type="ECO:0000256" key="3">
    <source>
        <dbReference type="ARBA" id="ARBA00022512"/>
    </source>
</evidence>
<evidence type="ECO:0000313" key="10">
    <source>
        <dbReference type="EMBL" id="KAF4364001.1"/>
    </source>
</evidence>
<evidence type="ECO:0000256" key="6">
    <source>
        <dbReference type="ARBA" id="ARBA00023295"/>
    </source>
</evidence>
<dbReference type="PANTHER" id="PTHR31339:SF12">
    <property type="entry name" value="ENDO-POLYGALACTURONASE-LIKE PROTEIN"/>
    <property type="match status" value="1"/>
</dbReference>
<dbReference type="Pfam" id="PF00295">
    <property type="entry name" value="Glyco_hydro_28"/>
    <property type="match status" value="1"/>
</dbReference>
<feature type="domain" description="Ubiquitin-like protease family profile" evidence="9">
    <location>
        <begin position="454"/>
        <end position="518"/>
    </location>
</feature>
<dbReference type="GO" id="GO:0008234">
    <property type="term" value="F:cysteine-type peptidase activity"/>
    <property type="evidence" value="ECO:0007669"/>
    <property type="project" value="InterPro"/>
</dbReference>
<dbReference type="Pfam" id="PF02902">
    <property type="entry name" value="Peptidase_C48"/>
    <property type="match status" value="1"/>
</dbReference>
<name>A0A7J6EZY8_CANSA</name>
<evidence type="ECO:0000256" key="2">
    <source>
        <dbReference type="ARBA" id="ARBA00008834"/>
    </source>
</evidence>
<comment type="similarity">
    <text evidence="2 7">Belongs to the glycosyl hydrolase 28 family.</text>
</comment>
<evidence type="ECO:0000259" key="9">
    <source>
        <dbReference type="Pfam" id="PF02902"/>
    </source>
</evidence>
<reference evidence="10 11" key="1">
    <citation type="journal article" date="2020" name="bioRxiv">
        <title>Sequence and annotation of 42 cannabis genomes reveals extensive copy number variation in cannabinoid synthesis and pathogen resistance genes.</title>
        <authorList>
            <person name="Mckernan K.J."/>
            <person name="Helbert Y."/>
            <person name="Kane L.T."/>
            <person name="Ebling H."/>
            <person name="Zhang L."/>
            <person name="Liu B."/>
            <person name="Eaton Z."/>
            <person name="Mclaughlin S."/>
            <person name="Kingan S."/>
            <person name="Baybayan P."/>
            <person name="Concepcion G."/>
            <person name="Jordan M."/>
            <person name="Riva A."/>
            <person name="Barbazuk W."/>
            <person name="Harkins T."/>
        </authorList>
    </citation>
    <scope>NUCLEOTIDE SEQUENCE [LARGE SCALE GENOMIC DNA]</scope>
    <source>
        <strain evidence="11">cv. Jamaican Lion 4</strain>
        <tissue evidence="10">Leaf</tissue>
    </source>
</reference>
<feature type="chain" id="PRO_5029774535" description="Ubiquitin-like protease family profile domain-containing protein" evidence="8">
    <location>
        <begin position="28"/>
        <end position="543"/>
    </location>
</feature>
<keyword evidence="8" id="KW-0732">Signal</keyword>
<dbReference type="AlphaFoldDB" id="A0A7J6EZY8"/>
<gene>
    <name evidence="10" type="ORF">G4B88_014958</name>
</gene>
<comment type="caution">
    <text evidence="10">The sequence shown here is derived from an EMBL/GenBank/DDBJ whole genome shotgun (WGS) entry which is preliminary data.</text>
</comment>
<dbReference type="InterPro" id="IPR011050">
    <property type="entry name" value="Pectin_lyase_fold/virulence"/>
</dbReference>
<keyword evidence="3" id="KW-0134">Cell wall</keyword>
<keyword evidence="4" id="KW-0645">Protease</keyword>
<dbReference type="Proteomes" id="UP000583929">
    <property type="component" value="Unassembled WGS sequence"/>
</dbReference>
<protein>
    <recommendedName>
        <fullName evidence="9">Ubiquitin-like protease family profile domain-containing protein</fullName>
    </recommendedName>
</protein>
<evidence type="ECO:0000256" key="8">
    <source>
        <dbReference type="SAM" id="SignalP"/>
    </source>
</evidence>
<sequence>MESFRLLVGIQLILSVLILNESRTCIAQGLKTATTTVKCSRKHSAVLTEFGGVGDGVTSNTKAFKAAIDHLRPLASDGGAQLIVPPGKWLTGSFNLTSNFTLFLHKDAVILASQEESEYPILEPLPSYGLEKNSTGRFSSLIMGTNLTDVVITGNNGTIDGQGKPWWTKFKARELNAVRPLIIEILFSLQGLTILAPIDIPNTDGINPDSCSNTRIEDCFIVSGDDCIAIKSGFDQYGIKMGMPSEHIIIRRLTCISPDSATIALGSEMSGGIKDIRAEDVTAIDTQAALRIKTAPGRGGYIKDIFTRRFILKTMQFVFRVNEFYKTHAEGYDPTLLSDVSNINCRDMVAENVTVAAEYEVLPGNTFTGICISNTTMTMFPDLKTSFKVETWDLLPHNSNNIIDCSYPQDKHDKEKVYLKGKDKIVPPFRFGVEDVATKMWFHKLAYPGQCLTNSENKPVCLDRFEVVKVDGLPQQTSNDCGCFVASFAEYFIDMKPIPPIFDVEKHRDRLAVLFYKYARMKEVEFIDSEDEAPPKGPKKNLS</sequence>
<keyword evidence="11" id="KW-1185">Reference proteome</keyword>
<feature type="signal peptide" evidence="8">
    <location>
        <begin position="1"/>
        <end position="27"/>
    </location>
</feature>
<dbReference type="GO" id="GO:0005975">
    <property type="term" value="P:carbohydrate metabolic process"/>
    <property type="evidence" value="ECO:0007669"/>
    <property type="project" value="InterPro"/>
</dbReference>
<accession>A0A7J6EZY8</accession>
<evidence type="ECO:0000313" key="11">
    <source>
        <dbReference type="Proteomes" id="UP000583929"/>
    </source>
</evidence>
<dbReference type="InterPro" id="IPR003653">
    <property type="entry name" value="Peptidase_C48_C"/>
</dbReference>